<organism evidence="2 3">
    <name type="scientific">Priestia iocasae</name>
    <dbReference type="NCBI Taxonomy" id="2291674"/>
    <lineage>
        <taxon>Bacteria</taxon>
        <taxon>Bacillati</taxon>
        <taxon>Bacillota</taxon>
        <taxon>Bacilli</taxon>
        <taxon>Bacillales</taxon>
        <taxon>Bacillaceae</taxon>
        <taxon>Priestia</taxon>
    </lineage>
</organism>
<dbReference type="EC" id="3.5.1.-" evidence="2"/>
<dbReference type="InterPro" id="IPR036264">
    <property type="entry name" value="Bact_exopeptidase_dim_dom"/>
</dbReference>
<dbReference type="SUPFAM" id="SSF53187">
    <property type="entry name" value="Zn-dependent exopeptidases"/>
    <property type="match status" value="1"/>
</dbReference>
<keyword evidence="3" id="KW-1185">Reference proteome</keyword>
<dbReference type="PANTHER" id="PTHR11014:SF122">
    <property type="entry name" value="AMIDOHYDROLASE AMHX"/>
    <property type="match status" value="1"/>
</dbReference>
<dbReference type="InterPro" id="IPR017439">
    <property type="entry name" value="Amidohydrolase"/>
</dbReference>
<dbReference type="PANTHER" id="PTHR11014">
    <property type="entry name" value="PEPTIDASE M20 FAMILY MEMBER"/>
    <property type="match status" value="1"/>
</dbReference>
<dbReference type="InterPro" id="IPR011650">
    <property type="entry name" value="Peptidase_M20_dimer"/>
</dbReference>
<evidence type="ECO:0000313" key="3">
    <source>
        <dbReference type="Proteomes" id="UP000809829"/>
    </source>
</evidence>
<protein>
    <submittedName>
        <fullName evidence="2">Amidohydrolase</fullName>
        <ecNumber evidence="2">3.5.1.-</ecNumber>
    </submittedName>
</protein>
<feature type="domain" description="Peptidase M20 dimerisation" evidence="1">
    <location>
        <begin position="180"/>
        <end position="266"/>
    </location>
</feature>
<dbReference type="Pfam" id="PF01546">
    <property type="entry name" value="Peptidase_M20"/>
    <property type="match status" value="1"/>
</dbReference>
<dbReference type="GO" id="GO:0016787">
    <property type="term" value="F:hydrolase activity"/>
    <property type="evidence" value="ECO:0007669"/>
    <property type="project" value="UniProtKB-KW"/>
</dbReference>
<dbReference type="Proteomes" id="UP000809829">
    <property type="component" value="Unassembled WGS sequence"/>
</dbReference>
<reference evidence="2 3" key="1">
    <citation type="submission" date="2021-01" db="EMBL/GenBank/DDBJ databases">
        <title>Genomic Encyclopedia of Type Strains, Phase IV (KMG-IV): sequencing the most valuable type-strain genomes for metagenomic binning, comparative biology and taxonomic classification.</title>
        <authorList>
            <person name="Goeker M."/>
        </authorList>
    </citation>
    <scope>NUCLEOTIDE SEQUENCE [LARGE SCALE GENOMIC DNA]</scope>
    <source>
        <strain evidence="2 3">DSM 104297</strain>
    </source>
</reference>
<dbReference type="EMBL" id="JAFBFC010000006">
    <property type="protein sequence ID" value="MBM7704402.1"/>
    <property type="molecule type" value="Genomic_DNA"/>
</dbReference>
<dbReference type="Gene3D" id="3.30.70.360">
    <property type="match status" value="1"/>
</dbReference>
<dbReference type="Gene3D" id="3.40.630.10">
    <property type="entry name" value="Zn peptidases"/>
    <property type="match status" value="1"/>
</dbReference>
<gene>
    <name evidence="2" type="ORF">JOC83_003257</name>
</gene>
<dbReference type="SUPFAM" id="SSF55031">
    <property type="entry name" value="Bacterial exopeptidase dimerisation domain"/>
    <property type="match status" value="1"/>
</dbReference>
<proteinExistence type="predicted"/>
<sequence length="372" mass="41102">MIFETIEKQKSNILHTYEDLHELAEPSWQEEKTSHYLQEKLINAGLHVERYEGHFGFIAEIKGQSKEVIALRADMDALVQEVDGVVCANHSCGHDAHSTMVLHTALALVQSKQAFQHTIRFLFQPAEEKAAGALRMIEDGALENVKFLGGIHLRPSLELPFGAAAPAILHGSTTSLTGVIKGRPAHAARPEEGNNPIEAAALLIQELRQIELNASCSIKITELHGGEASNLIPETTRFTFDLRSRTNDVMNELIEKAQKIVQQVAATTKTEIITNLEDYSPAATKHPEAIKLAEKAILQVLGEVEPPCVSPGAEDFHFYTLKQKELVATMIGLGCDLKPGLHHPHMTFKKDALIYGTKILTQLLLEADKKQW</sequence>
<dbReference type="RefSeq" id="WP_338038937.1">
    <property type="nucleotide sequence ID" value="NZ_JAFBFC010000006.1"/>
</dbReference>
<accession>A0ABS2QYA8</accession>
<dbReference type="Pfam" id="PF07687">
    <property type="entry name" value="M20_dimer"/>
    <property type="match status" value="1"/>
</dbReference>
<evidence type="ECO:0000313" key="2">
    <source>
        <dbReference type="EMBL" id="MBM7704402.1"/>
    </source>
</evidence>
<keyword evidence="2" id="KW-0378">Hydrolase</keyword>
<comment type="caution">
    <text evidence="2">The sequence shown here is derived from an EMBL/GenBank/DDBJ whole genome shotgun (WGS) entry which is preliminary data.</text>
</comment>
<dbReference type="PIRSF" id="PIRSF005962">
    <property type="entry name" value="Pept_M20D_amidohydro"/>
    <property type="match status" value="1"/>
</dbReference>
<name>A0ABS2QYA8_9BACI</name>
<dbReference type="NCBIfam" id="TIGR01891">
    <property type="entry name" value="amidohydrolases"/>
    <property type="match status" value="1"/>
</dbReference>
<dbReference type="InterPro" id="IPR002933">
    <property type="entry name" value="Peptidase_M20"/>
</dbReference>
<evidence type="ECO:0000259" key="1">
    <source>
        <dbReference type="Pfam" id="PF07687"/>
    </source>
</evidence>